<feature type="domain" description="Peptidase M50" evidence="14">
    <location>
        <begin position="125"/>
        <end position="185"/>
    </location>
</feature>
<dbReference type="GO" id="GO:0008237">
    <property type="term" value="F:metallopeptidase activity"/>
    <property type="evidence" value="ECO:0007669"/>
    <property type="project" value="UniProtKB-KW"/>
</dbReference>
<reference evidence="15 16" key="1">
    <citation type="submission" date="2017-08" db="EMBL/GenBank/DDBJ databases">
        <authorList>
            <person name="de Groot N.N."/>
        </authorList>
    </citation>
    <scope>NUCLEOTIDE SEQUENCE [LARGE SCALE GENOMIC DNA]</scope>
    <source>
        <strain evidence="15 16">JC228</strain>
    </source>
</reference>
<feature type="transmembrane region" description="Helical" evidence="13">
    <location>
        <begin position="86"/>
        <end position="112"/>
    </location>
</feature>
<organism evidence="15 16">
    <name type="scientific">Bacillus oleivorans</name>
    <dbReference type="NCBI Taxonomy" id="1448271"/>
    <lineage>
        <taxon>Bacteria</taxon>
        <taxon>Bacillati</taxon>
        <taxon>Bacillota</taxon>
        <taxon>Bacilli</taxon>
        <taxon>Bacillales</taxon>
        <taxon>Bacillaceae</taxon>
        <taxon>Bacillus</taxon>
    </lineage>
</organism>
<dbReference type="Pfam" id="PF02163">
    <property type="entry name" value="Peptidase_M50"/>
    <property type="match status" value="1"/>
</dbReference>
<dbReference type="GO" id="GO:0046872">
    <property type="term" value="F:metal ion binding"/>
    <property type="evidence" value="ECO:0007669"/>
    <property type="project" value="UniProtKB-KW"/>
</dbReference>
<sequence length="220" mass="25112">MLFQDFSITEMIYLALTLAIAFSVHEFAHAYSAFRFGDNTAARQGRLTLNPIKHLDPIGTILFFIVGFGWARPVPVNRFNFKNPRVAGIIVSILGPISNLLLAVVGAFLYYLFIYLNLTSDFFYTFSEFLRFFVHINVLLFIFNLIPLPPLDGYRIVEDLMPRQVRPTLAKLEPYGAIIFLVLILIDPLYRVTIGVLLGEWVPALGGAIHQFFFELFITR</sequence>
<keyword evidence="11" id="KW-0482">Metalloprotease</keyword>
<dbReference type="PANTHER" id="PTHR35864">
    <property type="entry name" value="ZINC METALLOPROTEASE MJ0611-RELATED"/>
    <property type="match status" value="1"/>
</dbReference>
<keyword evidence="7" id="KW-0479">Metal-binding</keyword>
<dbReference type="AlphaFoldDB" id="A0A285CIT8"/>
<gene>
    <name evidence="15" type="ORF">SAMN05877753_101231</name>
</gene>
<evidence type="ECO:0000256" key="9">
    <source>
        <dbReference type="ARBA" id="ARBA00022833"/>
    </source>
</evidence>
<keyword evidence="16" id="KW-1185">Reference proteome</keyword>
<protein>
    <submittedName>
        <fullName evidence="15">Zn-dependent protease</fullName>
    </submittedName>
</protein>
<feature type="transmembrane region" description="Helical" evidence="13">
    <location>
        <begin position="12"/>
        <end position="34"/>
    </location>
</feature>
<feature type="transmembrane region" description="Helical" evidence="13">
    <location>
        <begin position="132"/>
        <end position="151"/>
    </location>
</feature>
<evidence type="ECO:0000256" key="12">
    <source>
        <dbReference type="ARBA" id="ARBA00023136"/>
    </source>
</evidence>
<evidence type="ECO:0000259" key="14">
    <source>
        <dbReference type="Pfam" id="PF02163"/>
    </source>
</evidence>
<name>A0A285CIT8_9BACI</name>
<keyword evidence="8" id="KW-0378">Hydrolase</keyword>
<feature type="transmembrane region" description="Helical" evidence="13">
    <location>
        <begin position="172"/>
        <end position="190"/>
    </location>
</feature>
<dbReference type="InterPro" id="IPR052348">
    <property type="entry name" value="Metallopeptidase_M50B"/>
</dbReference>
<dbReference type="GO" id="GO:0006508">
    <property type="term" value="P:proteolysis"/>
    <property type="evidence" value="ECO:0007669"/>
    <property type="project" value="UniProtKB-KW"/>
</dbReference>
<evidence type="ECO:0000256" key="13">
    <source>
        <dbReference type="SAM" id="Phobius"/>
    </source>
</evidence>
<dbReference type="EMBL" id="OAOP01000001">
    <property type="protein sequence ID" value="SNX66918.1"/>
    <property type="molecule type" value="Genomic_DNA"/>
</dbReference>
<keyword evidence="5 15" id="KW-0645">Protease</keyword>
<comment type="similarity">
    <text evidence="3">Belongs to the peptidase M50B family.</text>
</comment>
<dbReference type="PANTHER" id="PTHR35864:SF1">
    <property type="entry name" value="ZINC METALLOPROTEASE YWHC-RELATED"/>
    <property type="match status" value="1"/>
</dbReference>
<evidence type="ECO:0000256" key="7">
    <source>
        <dbReference type="ARBA" id="ARBA00022723"/>
    </source>
</evidence>
<evidence type="ECO:0000256" key="4">
    <source>
        <dbReference type="ARBA" id="ARBA00022475"/>
    </source>
</evidence>
<evidence type="ECO:0000256" key="10">
    <source>
        <dbReference type="ARBA" id="ARBA00022989"/>
    </source>
</evidence>
<evidence type="ECO:0000256" key="5">
    <source>
        <dbReference type="ARBA" id="ARBA00022670"/>
    </source>
</evidence>
<comment type="cofactor">
    <cofactor evidence="1">
        <name>Zn(2+)</name>
        <dbReference type="ChEBI" id="CHEBI:29105"/>
    </cofactor>
</comment>
<proteinExistence type="inferred from homology"/>
<keyword evidence="9" id="KW-0862">Zinc</keyword>
<keyword evidence="4" id="KW-1003">Cell membrane</keyword>
<evidence type="ECO:0000313" key="15">
    <source>
        <dbReference type="EMBL" id="SNX66918.1"/>
    </source>
</evidence>
<accession>A0A285CIT8</accession>
<dbReference type="InterPro" id="IPR008915">
    <property type="entry name" value="Peptidase_M50"/>
</dbReference>
<dbReference type="InterPro" id="IPR044537">
    <property type="entry name" value="Rip2-like"/>
</dbReference>
<keyword evidence="10 13" id="KW-1133">Transmembrane helix</keyword>
<keyword evidence="6 13" id="KW-0812">Transmembrane</keyword>
<evidence type="ECO:0000256" key="11">
    <source>
        <dbReference type="ARBA" id="ARBA00023049"/>
    </source>
</evidence>
<evidence type="ECO:0000313" key="16">
    <source>
        <dbReference type="Proteomes" id="UP000219546"/>
    </source>
</evidence>
<dbReference type="Proteomes" id="UP000219546">
    <property type="component" value="Unassembled WGS sequence"/>
</dbReference>
<evidence type="ECO:0000256" key="6">
    <source>
        <dbReference type="ARBA" id="ARBA00022692"/>
    </source>
</evidence>
<evidence type="ECO:0000256" key="1">
    <source>
        <dbReference type="ARBA" id="ARBA00001947"/>
    </source>
</evidence>
<keyword evidence="12 13" id="KW-0472">Membrane</keyword>
<feature type="transmembrane region" description="Helical" evidence="13">
    <location>
        <begin position="54"/>
        <end position="74"/>
    </location>
</feature>
<dbReference type="CDD" id="cd06158">
    <property type="entry name" value="S2P-M50_like_1"/>
    <property type="match status" value="1"/>
</dbReference>
<comment type="subcellular location">
    <subcellularLocation>
        <location evidence="2">Cell membrane</location>
        <topology evidence="2">Multi-pass membrane protein</topology>
    </subcellularLocation>
</comment>
<evidence type="ECO:0000256" key="2">
    <source>
        <dbReference type="ARBA" id="ARBA00004651"/>
    </source>
</evidence>
<evidence type="ECO:0000256" key="8">
    <source>
        <dbReference type="ARBA" id="ARBA00022801"/>
    </source>
</evidence>
<evidence type="ECO:0000256" key="3">
    <source>
        <dbReference type="ARBA" id="ARBA00007931"/>
    </source>
</evidence>
<dbReference type="GO" id="GO:0005886">
    <property type="term" value="C:plasma membrane"/>
    <property type="evidence" value="ECO:0007669"/>
    <property type="project" value="UniProtKB-SubCell"/>
</dbReference>